<dbReference type="InterPro" id="IPR000045">
    <property type="entry name" value="Prepilin_IV_endopep_pep"/>
</dbReference>
<dbReference type="InterPro" id="IPR014032">
    <property type="entry name" value="Peptidase_A24A_bac"/>
</dbReference>
<evidence type="ECO:0000313" key="22">
    <source>
        <dbReference type="EMBL" id="SFM49601.1"/>
    </source>
</evidence>
<keyword evidence="11 19" id="KW-1133">Transmembrane helix</keyword>
<comment type="catalytic activity">
    <reaction evidence="14 18">
        <text>Typically cleaves a -Gly-|-Phe- bond to release an N-terminal, basic peptide of 5-8 residues from type IV prepilin, and then N-methylates the new N-terminal amino group, the methyl donor being S-adenosyl-L-methionine.</text>
        <dbReference type="EC" id="3.4.23.43"/>
    </reaction>
</comment>
<feature type="transmembrane region" description="Helical" evidence="19">
    <location>
        <begin position="184"/>
        <end position="204"/>
    </location>
</feature>
<evidence type="ECO:0000256" key="19">
    <source>
        <dbReference type="SAM" id="Phobius"/>
    </source>
</evidence>
<dbReference type="STRING" id="195064.SAMN05421721_10772"/>
<evidence type="ECO:0000256" key="10">
    <source>
        <dbReference type="ARBA" id="ARBA00022801"/>
    </source>
</evidence>
<gene>
    <name evidence="22" type="ORF">SAMN05421721_10772</name>
</gene>
<dbReference type="Proteomes" id="UP000199556">
    <property type="component" value="Unassembled WGS sequence"/>
</dbReference>
<reference evidence="22 23" key="1">
    <citation type="submission" date="2016-10" db="EMBL/GenBank/DDBJ databases">
        <authorList>
            <person name="de Groot N.N."/>
        </authorList>
    </citation>
    <scope>NUCLEOTIDE SEQUENCE [LARGE SCALE GENOMIC DNA]</scope>
    <source>
        <strain evidence="22 23">DSM 4180</strain>
    </source>
</reference>
<comment type="subcellular location">
    <subcellularLocation>
        <location evidence="1">Cell inner membrane</location>
        <topology evidence="1">Multi-pass membrane protein</topology>
    </subcellularLocation>
    <subcellularLocation>
        <location evidence="18">Cell membrane</location>
        <topology evidence="18">Multi-pass membrane protein</topology>
    </subcellularLocation>
</comment>
<dbReference type="InterPro" id="IPR010627">
    <property type="entry name" value="Prepilin_pept_A24_N"/>
</dbReference>
<evidence type="ECO:0000256" key="15">
    <source>
        <dbReference type="ARBA" id="ARBA00067082"/>
    </source>
</evidence>
<feature type="transmembrane region" description="Helical" evidence="19">
    <location>
        <begin position="114"/>
        <end position="139"/>
    </location>
</feature>
<dbReference type="GO" id="GO:0005886">
    <property type="term" value="C:plasma membrane"/>
    <property type="evidence" value="ECO:0007669"/>
    <property type="project" value="UniProtKB-SubCell"/>
</dbReference>
<dbReference type="Pfam" id="PF01478">
    <property type="entry name" value="Peptidase_A24"/>
    <property type="match status" value="1"/>
</dbReference>
<evidence type="ECO:0000256" key="17">
    <source>
        <dbReference type="RuleBase" id="RU003793"/>
    </source>
</evidence>
<comment type="similarity">
    <text evidence="2 17">Belongs to the peptidase A24 family.</text>
</comment>
<keyword evidence="9 18" id="KW-0812">Transmembrane</keyword>
<evidence type="ECO:0000256" key="13">
    <source>
        <dbReference type="ARBA" id="ARBA00023268"/>
    </source>
</evidence>
<dbReference type="GO" id="GO:0006465">
    <property type="term" value="P:signal peptide processing"/>
    <property type="evidence" value="ECO:0007669"/>
    <property type="project" value="TreeGrafter"/>
</dbReference>
<dbReference type="EC" id="3.4.23.43" evidence="15 18"/>
<dbReference type="Pfam" id="PF06750">
    <property type="entry name" value="A24_N_bact"/>
    <property type="match status" value="1"/>
</dbReference>
<keyword evidence="8" id="KW-0949">S-adenosyl-L-methionine</keyword>
<evidence type="ECO:0000259" key="21">
    <source>
        <dbReference type="Pfam" id="PF06750"/>
    </source>
</evidence>
<keyword evidence="10 18" id="KW-0378">Hydrolase</keyword>
<keyword evidence="3" id="KW-1003">Cell membrane</keyword>
<dbReference type="PANTHER" id="PTHR30487">
    <property type="entry name" value="TYPE 4 PREPILIN-LIKE PROTEINS LEADER PEPTIDE-PROCESSING ENZYME"/>
    <property type="match status" value="1"/>
</dbReference>
<dbReference type="OrthoDB" id="9789291at2"/>
<evidence type="ECO:0000256" key="14">
    <source>
        <dbReference type="ARBA" id="ARBA00050401"/>
    </source>
</evidence>
<dbReference type="FunFam" id="1.20.120.1220:FF:000001">
    <property type="entry name" value="Type 4 prepilin-like proteins leader peptide-processing enzyme"/>
    <property type="match status" value="1"/>
</dbReference>
<dbReference type="AlphaFoldDB" id="A0A1I4RBH6"/>
<evidence type="ECO:0000256" key="8">
    <source>
        <dbReference type="ARBA" id="ARBA00022691"/>
    </source>
</evidence>
<evidence type="ECO:0000256" key="16">
    <source>
        <dbReference type="ARBA" id="ARBA00071870"/>
    </source>
</evidence>
<evidence type="ECO:0000256" key="18">
    <source>
        <dbReference type="RuleBase" id="RU003794"/>
    </source>
</evidence>
<evidence type="ECO:0000256" key="6">
    <source>
        <dbReference type="ARBA" id="ARBA00022670"/>
    </source>
</evidence>
<dbReference type="GO" id="GO:0032259">
    <property type="term" value="P:methylation"/>
    <property type="evidence" value="ECO:0007669"/>
    <property type="project" value="UniProtKB-KW"/>
</dbReference>
<proteinExistence type="inferred from homology"/>
<protein>
    <recommendedName>
        <fullName evidence="16 18">Prepilin leader peptidase/N-methyltransferase</fullName>
        <ecNumber evidence="18">2.1.1.-</ecNumber>
        <ecNumber evidence="15 18">3.4.23.43</ecNumber>
    </recommendedName>
</protein>
<evidence type="ECO:0000256" key="1">
    <source>
        <dbReference type="ARBA" id="ARBA00004429"/>
    </source>
</evidence>
<dbReference type="Gene3D" id="1.20.120.1220">
    <property type="match status" value="1"/>
</dbReference>
<feature type="domain" description="Prepilin type IV endopeptidase peptidase" evidence="20">
    <location>
        <begin position="138"/>
        <end position="246"/>
    </location>
</feature>
<keyword evidence="6 18" id="KW-0645">Protease</keyword>
<evidence type="ECO:0000256" key="4">
    <source>
        <dbReference type="ARBA" id="ARBA00022519"/>
    </source>
</evidence>
<evidence type="ECO:0000259" key="20">
    <source>
        <dbReference type="Pfam" id="PF01478"/>
    </source>
</evidence>
<evidence type="ECO:0000256" key="2">
    <source>
        <dbReference type="ARBA" id="ARBA00005801"/>
    </source>
</evidence>
<evidence type="ECO:0000256" key="9">
    <source>
        <dbReference type="ARBA" id="ARBA00022692"/>
    </source>
</evidence>
<evidence type="ECO:0000256" key="11">
    <source>
        <dbReference type="ARBA" id="ARBA00022989"/>
    </source>
</evidence>
<keyword evidence="13 18" id="KW-0511">Multifunctional enzyme</keyword>
<dbReference type="GO" id="GO:0004190">
    <property type="term" value="F:aspartic-type endopeptidase activity"/>
    <property type="evidence" value="ECO:0007669"/>
    <property type="project" value="UniProtKB-EC"/>
</dbReference>
<feature type="transmembrane region" description="Helical" evidence="19">
    <location>
        <begin position="258"/>
        <end position="277"/>
    </location>
</feature>
<feature type="transmembrane region" description="Helical" evidence="19">
    <location>
        <begin position="224"/>
        <end position="251"/>
    </location>
</feature>
<accession>A0A1I4RBH6</accession>
<feature type="transmembrane region" description="Helical" evidence="19">
    <location>
        <begin position="12"/>
        <end position="31"/>
    </location>
</feature>
<evidence type="ECO:0000256" key="7">
    <source>
        <dbReference type="ARBA" id="ARBA00022679"/>
    </source>
</evidence>
<keyword evidence="7 18" id="KW-0808">Transferase</keyword>
<comment type="function">
    <text evidence="18">Plays an essential role in type IV pili and type II pseudopili formation by proteolytically removing the leader sequence from substrate proteins and subsequently monomethylating the alpha-amino group of the newly exposed N-terminal phenylalanine.</text>
</comment>
<evidence type="ECO:0000313" key="23">
    <source>
        <dbReference type="Proteomes" id="UP000199556"/>
    </source>
</evidence>
<evidence type="ECO:0000256" key="5">
    <source>
        <dbReference type="ARBA" id="ARBA00022603"/>
    </source>
</evidence>
<keyword evidence="23" id="KW-1185">Reference proteome</keyword>
<keyword evidence="5 18" id="KW-0489">Methyltransferase</keyword>
<feature type="domain" description="Prepilin peptidase A24 N-terminal" evidence="21">
    <location>
        <begin position="18"/>
        <end position="127"/>
    </location>
</feature>
<dbReference type="PRINTS" id="PR00864">
    <property type="entry name" value="PREPILNPTASE"/>
</dbReference>
<sequence>MTDLLGLHPAWILAAAALLGAVIGSFLNVVIHRLPVMMERQWQREARAWLGNEDAAGEEAHGPFNLLVPGSRCPACGHRIGPLENIPLLSYLVLRGRCAACRARISPQYPLVEGVTAVLSVVVVAHFGVTWAGAAALALTWSLLALAVIDLRTSLLPDALTLPVLWLGLLVNLGTLFTDPTSSLLGAVIGYLSLWGVYQAFRLLTGKEGMGYGDFKLFALLGAWLGWQMLPLVILLASLVGALVGIALIVLRGRDRELPIPFGPYLAAAGWIALLWGDPLVTAYLRGAGLAW</sequence>
<evidence type="ECO:0000256" key="12">
    <source>
        <dbReference type="ARBA" id="ARBA00023136"/>
    </source>
</evidence>
<keyword evidence="12 19" id="KW-0472">Membrane</keyword>
<name>A0A1I4RBH6_ECTMO</name>
<dbReference type="GO" id="GO:0008168">
    <property type="term" value="F:methyltransferase activity"/>
    <property type="evidence" value="ECO:0007669"/>
    <property type="project" value="UniProtKB-KW"/>
</dbReference>
<dbReference type="PANTHER" id="PTHR30487:SF0">
    <property type="entry name" value="PREPILIN LEADER PEPTIDASE_N-METHYLTRANSFERASE-RELATED"/>
    <property type="match status" value="1"/>
</dbReference>
<dbReference type="EC" id="2.1.1.-" evidence="18"/>
<dbReference type="EMBL" id="FOUO01000007">
    <property type="protein sequence ID" value="SFM49601.1"/>
    <property type="molecule type" value="Genomic_DNA"/>
</dbReference>
<keyword evidence="4" id="KW-0997">Cell inner membrane</keyword>
<organism evidence="22 23">
    <name type="scientific">Ectothiorhodospira mobilis</name>
    <dbReference type="NCBI Taxonomy" id="195064"/>
    <lineage>
        <taxon>Bacteria</taxon>
        <taxon>Pseudomonadati</taxon>
        <taxon>Pseudomonadota</taxon>
        <taxon>Gammaproteobacteria</taxon>
        <taxon>Chromatiales</taxon>
        <taxon>Ectothiorhodospiraceae</taxon>
        <taxon>Ectothiorhodospira</taxon>
    </lineage>
</organism>
<dbReference type="InterPro" id="IPR050882">
    <property type="entry name" value="Prepilin_peptidase/N-MTase"/>
</dbReference>
<dbReference type="RefSeq" id="WP_090484974.1">
    <property type="nucleotide sequence ID" value="NZ_FOUO01000007.1"/>
</dbReference>
<feature type="transmembrane region" description="Helical" evidence="19">
    <location>
        <begin position="159"/>
        <end position="177"/>
    </location>
</feature>
<evidence type="ECO:0000256" key="3">
    <source>
        <dbReference type="ARBA" id="ARBA00022475"/>
    </source>
</evidence>